<dbReference type="SUPFAM" id="SSF46894">
    <property type="entry name" value="C-terminal effector domain of the bipartite response regulators"/>
    <property type="match status" value="1"/>
</dbReference>
<organism evidence="7 8">
    <name type="scientific">Streptoalloteichus hindustanus</name>
    <dbReference type="NCBI Taxonomy" id="2017"/>
    <lineage>
        <taxon>Bacteria</taxon>
        <taxon>Bacillati</taxon>
        <taxon>Actinomycetota</taxon>
        <taxon>Actinomycetes</taxon>
        <taxon>Pseudonocardiales</taxon>
        <taxon>Pseudonocardiaceae</taxon>
        <taxon>Streptoalloteichus</taxon>
    </lineage>
</organism>
<evidence type="ECO:0000313" key="7">
    <source>
        <dbReference type="EMBL" id="SHG80965.1"/>
    </source>
</evidence>
<feature type="DNA-binding region" description="OmpR/PhoB-type" evidence="5">
    <location>
        <begin position="1"/>
        <end position="92"/>
    </location>
</feature>
<evidence type="ECO:0000313" key="8">
    <source>
        <dbReference type="Proteomes" id="UP000184501"/>
    </source>
</evidence>
<dbReference type="InterPro" id="IPR016032">
    <property type="entry name" value="Sig_transdc_resp-reg_C-effctor"/>
</dbReference>
<keyword evidence="4" id="KW-0804">Transcription</keyword>
<evidence type="ECO:0000256" key="1">
    <source>
        <dbReference type="ARBA" id="ARBA00005820"/>
    </source>
</evidence>
<dbReference type="PANTHER" id="PTHR35807">
    <property type="entry name" value="TRANSCRIPTIONAL REGULATOR REDD-RELATED"/>
    <property type="match status" value="1"/>
</dbReference>
<dbReference type="PROSITE" id="PS51755">
    <property type="entry name" value="OMPR_PHOB"/>
    <property type="match status" value="1"/>
</dbReference>
<evidence type="ECO:0000256" key="5">
    <source>
        <dbReference type="PROSITE-ProRule" id="PRU01091"/>
    </source>
</evidence>
<dbReference type="Gene3D" id="1.25.40.10">
    <property type="entry name" value="Tetratricopeptide repeat domain"/>
    <property type="match status" value="1"/>
</dbReference>
<dbReference type="InterPro" id="IPR001867">
    <property type="entry name" value="OmpR/PhoB-type_DNA-bd"/>
</dbReference>
<dbReference type="STRING" id="2017.SAMN05444320_11457"/>
<dbReference type="GO" id="GO:0003677">
    <property type="term" value="F:DNA binding"/>
    <property type="evidence" value="ECO:0007669"/>
    <property type="project" value="UniProtKB-UniRule"/>
</dbReference>
<keyword evidence="8" id="KW-1185">Reference proteome</keyword>
<dbReference type="Gene3D" id="1.10.10.10">
    <property type="entry name" value="Winged helix-like DNA-binding domain superfamily/Winged helix DNA-binding domain"/>
    <property type="match status" value="1"/>
</dbReference>
<dbReference type="FunFam" id="1.25.40.10:FF:000222">
    <property type="entry name" value="SARP family transcriptional regulator"/>
    <property type="match status" value="1"/>
</dbReference>
<evidence type="ECO:0000256" key="4">
    <source>
        <dbReference type="ARBA" id="ARBA00023163"/>
    </source>
</evidence>
<keyword evidence="2" id="KW-0805">Transcription regulation</keyword>
<name>A0A1M5MUS7_STRHI</name>
<dbReference type="SMART" id="SM01043">
    <property type="entry name" value="BTAD"/>
    <property type="match status" value="1"/>
</dbReference>
<dbReference type="GO" id="GO:0000160">
    <property type="term" value="P:phosphorelay signal transduction system"/>
    <property type="evidence" value="ECO:0007669"/>
    <property type="project" value="InterPro"/>
</dbReference>
<gene>
    <name evidence="7" type="ORF">SAMN05444320_11457</name>
</gene>
<dbReference type="SUPFAM" id="SSF48452">
    <property type="entry name" value="TPR-like"/>
    <property type="match status" value="1"/>
</dbReference>
<protein>
    <submittedName>
        <fullName evidence="7">DNA-binding transcriptional activator of the SARP family</fullName>
    </submittedName>
</protein>
<dbReference type="CDD" id="cd15831">
    <property type="entry name" value="BTAD"/>
    <property type="match status" value="1"/>
</dbReference>
<evidence type="ECO:0000256" key="2">
    <source>
        <dbReference type="ARBA" id="ARBA00023015"/>
    </source>
</evidence>
<dbReference type="RefSeq" id="WP_073489374.1">
    <property type="nucleotide sequence ID" value="NZ_FQVN01000014.1"/>
</dbReference>
<accession>A0A1M5MUS7</accession>
<feature type="domain" description="OmpR/PhoB-type" evidence="6">
    <location>
        <begin position="1"/>
        <end position="92"/>
    </location>
</feature>
<dbReference type="InterPro" id="IPR051677">
    <property type="entry name" value="AfsR-DnrI-RedD_regulator"/>
</dbReference>
<dbReference type="GO" id="GO:0006355">
    <property type="term" value="P:regulation of DNA-templated transcription"/>
    <property type="evidence" value="ECO:0007669"/>
    <property type="project" value="InterPro"/>
</dbReference>
<dbReference type="InterPro" id="IPR005158">
    <property type="entry name" value="BTAD"/>
</dbReference>
<dbReference type="InterPro" id="IPR011990">
    <property type="entry name" value="TPR-like_helical_dom_sf"/>
</dbReference>
<dbReference type="Pfam" id="PF00486">
    <property type="entry name" value="Trans_reg_C"/>
    <property type="match status" value="1"/>
</dbReference>
<evidence type="ECO:0000256" key="3">
    <source>
        <dbReference type="ARBA" id="ARBA00023125"/>
    </source>
</evidence>
<dbReference type="OrthoDB" id="3817100at2"/>
<dbReference type="Pfam" id="PF03704">
    <property type="entry name" value="BTAD"/>
    <property type="match status" value="1"/>
</dbReference>
<dbReference type="EMBL" id="FQVN01000014">
    <property type="protein sequence ID" value="SHG80965.1"/>
    <property type="molecule type" value="Genomic_DNA"/>
</dbReference>
<keyword evidence="3 5" id="KW-0238">DNA-binding</keyword>
<dbReference type="SMART" id="SM00862">
    <property type="entry name" value="Trans_reg_C"/>
    <property type="match status" value="1"/>
</dbReference>
<reference evidence="7 8" key="1">
    <citation type="submission" date="2016-11" db="EMBL/GenBank/DDBJ databases">
        <authorList>
            <person name="Jaros S."/>
            <person name="Januszkiewicz K."/>
            <person name="Wedrychowicz H."/>
        </authorList>
    </citation>
    <scope>NUCLEOTIDE SEQUENCE [LARGE SCALE GENOMIC DNA]</scope>
    <source>
        <strain evidence="7 8">DSM 44523</strain>
    </source>
</reference>
<proteinExistence type="inferred from homology"/>
<dbReference type="InterPro" id="IPR036388">
    <property type="entry name" value="WH-like_DNA-bd_sf"/>
</dbReference>
<dbReference type="PANTHER" id="PTHR35807:SF1">
    <property type="entry name" value="TRANSCRIPTIONAL REGULATOR REDD"/>
    <property type="match status" value="1"/>
</dbReference>
<dbReference type="AlphaFoldDB" id="A0A1M5MUS7"/>
<comment type="similarity">
    <text evidence="1">Belongs to the AfsR/DnrI/RedD regulatory family.</text>
</comment>
<evidence type="ECO:0000259" key="6">
    <source>
        <dbReference type="PROSITE" id="PS51755"/>
    </source>
</evidence>
<sequence length="243" mass="26799">MLEFGLLGPVEVHDDGVPIAIGAAKLRGLLAALLLKPNRTVPTETLIERVWAERPPLRAVATLQNYVLRLRQALGGHGAVIRTAVGGYLIAITAEQLDLSRFELLTAEAERATDPAETSRLLAEALALWRGPALMGITSEPLLREEGARMEEMRLNAVERRIDAELTLGRHLALVPELRALTAEHPWREQFWRQLMVALNRSGRRAEALATYRQVSQLLSEELGLDPGPELREQHAAILTGGN</sequence>
<dbReference type="Proteomes" id="UP000184501">
    <property type="component" value="Unassembled WGS sequence"/>
</dbReference>